<proteinExistence type="predicted"/>
<dbReference type="EMBL" id="LAZR01003184">
    <property type="protein sequence ID" value="KKN21046.1"/>
    <property type="molecule type" value="Genomic_DNA"/>
</dbReference>
<evidence type="ECO:0000313" key="1">
    <source>
        <dbReference type="EMBL" id="KKN21046.1"/>
    </source>
</evidence>
<reference evidence="1" key="1">
    <citation type="journal article" date="2015" name="Nature">
        <title>Complex archaea that bridge the gap between prokaryotes and eukaryotes.</title>
        <authorList>
            <person name="Spang A."/>
            <person name="Saw J.H."/>
            <person name="Jorgensen S.L."/>
            <person name="Zaremba-Niedzwiedzka K."/>
            <person name="Martijn J."/>
            <person name="Lind A.E."/>
            <person name="van Eijk R."/>
            <person name="Schleper C."/>
            <person name="Guy L."/>
            <person name="Ettema T.J."/>
        </authorList>
    </citation>
    <scope>NUCLEOTIDE SEQUENCE</scope>
</reference>
<sequence>MLKRLVFGIGAVLISASVLVAADNTWNFPVPSLGGLNAGDLIYARDANHLGNLDPERTDGSTFLPALNYCAVDNTSLIPTRIATNDWALATTAGGGGTVNVNCSLDSWLQRTTSSKGIQINSIAISYAIGTDLTAHTFGQIATVTYASGVANTIGSELAESTTLGVTSGGIATPYLHTIALGTPAYIPSAANTALNIGWQAEVAVSGQYRIYGIQVNFSRTDL</sequence>
<accession>A0A0F9R6W5</accession>
<comment type="caution">
    <text evidence="1">The sequence shown here is derived from an EMBL/GenBank/DDBJ whole genome shotgun (WGS) entry which is preliminary data.</text>
</comment>
<organism evidence="1">
    <name type="scientific">marine sediment metagenome</name>
    <dbReference type="NCBI Taxonomy" id="412755"/>
    <lineage>
        <taxon>unclassified sequences</taxon>
        <taxon>metagenomes</taxon>
        <taxon>ecological metagenomes</taxon>
    </lineage>
</organism>
<dbReference type="AlphaFoldDB" id="A0A0F9R6W5"/>
<gene>
    <name evidence="1" type="ORF">LCGC14_0929440</name>
</gene>
<name>A0A0F9R6W5_9ZZZZ</name>
<protein>
    <submittedName>
        <fullName evidence="1">Uncharacterized protein</fullName>
    </submittedName>
</protein>